<dbReference type="PANTHER" id="PTHR23222">
    <property type="entry name" value="PROHIBITIN"/>
    <property type="match status" value="1"/>
</dbReference>
<dbReference type="PANTHER" id="PTHR23222:SF1">
    <property type="entry name" value="PROHIBITIN-2"/>
    <property type="match status" value="1"/>
</dbReference>
<dbReference type="InterPro" id="IPR036013">
    <property type="entry name" value="Band_7/SPFH_dom_sf"/>
</dbReference>
<accession>A0A1E5QAS8</accession>
<dbReference type="EMBL" id="MCGG01000009">
    <property type="protein sequence ID" value="OEJ69006.1"/>
    <property type="molecule type" value="Genomic_DNA"/>
</dbReference>
<evidence type="ECO:0000313" key="6">
    <source>
        <dbReference type="Proteomes" id="UP000095347"/>
    </source>
</evidence>
<protein>
    <recommendedName>
        <fullName evidence="4">Band 7 domain-containing protein</fullName>
    </recommendedName>
</protein>
<name>A0A1E5QAS8_9PROT</name>
<keyword evidence="3" id="KW-0812">Transmembrane</keyword>
<organism evidence="5 6">
    <name type="scientific">Magnetovibrio blakemorei</name>
    <dbReference type="NCBI Taxonomy" id="28181"/>
    <lineage>
        <taxon>Bacteria</taxon>
        <taxon>Pseudomonadati</taxon>
        <taxon>Pseudomonadota</taxon>
        <taxon>Alphaproteobacteria</taxon>
        <taxon>Rhodospirillales</taxon>
        <taxon>Magnetovibrionaceae</taxon>
        <taxon>Magnetovibrio</taxon>
    </lineage>
</organism>
<comment type="caution">
    <text evidence="5">The sequence shown here is derived from an EMBL/GenBank/DDBJ whole genome shotgun (WGS) entry which is preliminary data.</text>
</comment>
<dbReference type="InterPro" id="IPR001107">
    <property type="entry name" value="Band_7"/>
</dbReference>
<dbReference type="Gene3D" id="3.30.479.30">
    <property type="entry name" value="Band 7 domain"/>
    <property type="match status" value="1"/>
</dbReference>
<dbReference type="STRING" id="28181.BEN30_04610"/>
<dbReference type="RefSeq" id="WP_069956860.1">
    <property type="nucleotide sequence ID" value="NZ_MCGG01000009.1"/>
</dbReference>
<evidence type="ECO:0000256" key="2">
    <source>
        <dbReference type="ARBA" id="ARBA00023136"/>
    </source>
</evidence>
<evidence type="ECO:0000256" key="3">
    <source>
        <dbReference type="SAM" id="Phobius"/>
    </source>
</evidence>
<dbReference type="SUPFAM" id="SSF117892">
    <property type="entry name" value="Band 7/SPFH domain"/>
    <property type="match status" value="1"/>
</dbReference>
<keyword evidence="3" id="KW-1133">Transmembrane helix</keyword>
<dbReference type="InterPro" id="IPR000163">
    <property type="entry name" value="Prohibitin"/>
</dbReference>
<evidence type="ECO:0000256" key="1">
    <source>
        <dbReference type="ARBA" id="ARBA00004167"/>
    </source>
</evidence>
<reference evidence="6" key="1">
    <citation type="submission" date="2016-07" db="EMBL/GenBank/DDBJ databases">
        <authorList>
            <person name="Florea S."/>
            <person name="Webb J.S."/>
            <person name="Jaromczyk J."/>
            <person name="Schardl C.L."/>
        </authorList>
    </citation>
    <scope>NUCLEOTIDE SEQUENCE [LARGE SCALE GENOMIC DNA]</scope>
    <source>
        <strain evidence="6">MV-1</strain>
    </source>
</reference>
<dbReference type="GO" id="GO:0016020">
    <property type="term" value="C:membrane"/>
    <property type="evidence" value="ECO:0007669"/>
    <property type="project" value="UniProtKB-SubCell"/>
</dbReference>
<dbReference type="CDD" id="cd03401">
    <property type="entry name" value="SPFH_prohibitin"/>
    <property type="match status" value="1"/>
</dbReference>
<dbReference type="Pfam" id="PF01145">
    <property type="entry name" value="Band_7"/>
    <property type="match status" value="1"/>
</dbReference>
<feature type="domain" description="Band 7" evidence="4">
    <location>
        <begin position="49"/>
        <end position="212"/>
    </location>
</feature>
<evidence type="ECO:0000259" key="4">
    <source>
        <dbReference type="SMART" id="SM00244"/>
    </source>
</evidence>
<dbReference type="OrthoDB" id="9792660at2"/>
<dbReference type="GO" id="GO:0007005">
    <property type="term" value="P:mitochondrion organization"/>
    <property type="evidence" value="ECO:0007669"/>
    <property type="project" value="TreeGrafter"/>
</dbReference>
<keyword evidence="6" id="KW-1185">Reference proteome</keyword>
<sequence length="291" mass="32870">MNQTSDSLANNAGDNEGKSPVLAVLRQFRTGIVLAILTLLFLVVLFWQTILVFNHAGEQGVYWSRFFGGTSPRILGEGAHLKLPWDEIFIYDVRLSAIHEETMLLTKDGMELDIEWSVRYRPIPEDLPFLHQRIGPDYAQKVVVPGIISSLRQVLGNYTAEEIYAYDEQALLAEMEALIDKHFLVYPVSIKNLLIIRIKLPDKMSAGIVDKLLYKQQMLAYDFRLKAAELEKSRLIIEAEGVKQFETISNVSILKWRGIDATVQIAKSPNSKIVVIGTNSQSLPLLLNTDK</sequence>
<evidence type="ECO:0000313" key="5">
    <source>
        <dbReference type="EMBL" id="OEJ69006.1"/>
    </source>
</evidence>
<keyword evidence="2 3" id="KW-0472">Membrane</keyword>
<comment type="subcellular location">
    <subcellularLocation>
        <location evidence="1">Membrane</location>
        <topology evidence="1">Single-pass membrane protein</topology>
    </subcellularLocation>
</comment>
<dbReference type="AlphaFoldDB" id="A0A1E5QAS8"/>
<feature type="transmembrane region" description="Helical" evidence="3">
    <location>
        <begin position="32"/>
        <end position="53"/>
    </location>
</feature>
<gene>
    <name evidence="5" type="ORF">BEN30_04610</name>
</gene>
<dbReference type="SMART" id="SM00244">
    <property type="entry name" value="PHB"/>
    <property type="match status" value="1"/>
</dbReference>
<dbReference type="Proteomes" id="UP000095347">
    <property type="component" value="Unassembled WGS sequence"/>
</dbReference>
<proteinExistence type="predicted"/>